<evidence type="ECO:0000313" key="3">
    <source>
        <dbReference type="EMBL" id="MBW4543947.1"/>
    </source>
</evidence>
<evidence type="ECO:0000256" key="1">
    <source>
        <dbReference type="ARBA" id="ARBA00022679"/>
    </source>
</evidence>
<dbReference type="Proteomes" id="UP000753908">
    <property type="component" value="Unassembled WGS sequence"/>
</dbReference>
<organism evidence="3 4">
    <name type="scientific">Symplocastrum torsivum CPER-KK1</name>
    <dbReference type="NCBI Taxonomy" id="450513"/>
    <lineage>
        <taxon>Bacteria</taxon>
        <taxon>Bacillati</taxon>
        <taxon>Cyanobacteriota</taxon>
        <taxon>Cyanophyceae</taxon>
        <taxon>Oscillatoriophycideae</taxon>
        <taxon>Oscillatoriales</taxon>
        <taxon>Microcoleaceae</taxon>
        <taxon>Symplocastrum</taxon>
    </lineage>
</organism>
<name>A0A951PJ65_9CYAN</name>
<dbReference type="Gene3D" id="3.40.50.2000">
    <property type="entry name" value="Glycogen Phosphorylase B"/>
    <property type="match status" value="2"/>
</dbReference>
<comment type="caution">
    <text evidence="3">The sequence shown here is derived from an EMBL/GenBank/DDBJ whole genome shotgun (WGS) entry which is preliminary data.</text>
</comment>
<keyword evidence="1" id="KW-0808">Transferase</keyword>
<dbReference type="GO" id="GO:0016757">
    <property type="term" value="F:glycosyltransferase activity"/>
    <property type="evidence" value="ECO:0007669"/>
    <property type="project" value="TreeGrafter"/>
</dbReference>
<dbReference type="SUPFAM" id="SSF53756">
    <property type="entry name" value="UDP-Glycosyltransferase/glycogen phosphorylase"/>
    <property type="match status" value="1"/>
</dbReference>
<accession>A0A951PJ65</accession>
<dbReference type="Pfam" id="PF13439">
    <property type="entry name" value="Glyco_transf_4"/>
    <property type="match status" value="1"/>
</dbReference>
<sequence>MLTNSQPQPHTDRFWGEASAVTAKRILMTADTVGGVWTYALELAGVLSKQGVEVALATMGAPLTPQHWEAARQISGLEVFESCFKLEWMEDPWDDVQQAGQWLLDLEECFQPDVVHLNGYTHGALPWKSPILVVGHSCVLSWWEAVKGEAAPSNWQRYQHEVTQGLAAADLVVAPSAAMLTALKTHYGSSFQGRVIPNGRDSALFSPSQKKEFVFTAGRLWDEAKNVAVLEQIAPQLIWSVYVAGDQKHPDGGADSINRLSKSNIHWLGHLNVQELAVQYGEASIYVLPARYEPFGLSVLEAALLGCALVLGDIPSLREIWGDAAIFVPPDDQDAIASAINTLIADSPRRYQLATRARTRALEYTSEVMASRYLTAYQELIHKRELMSLESLANS</sequence>
<dbReference type="InterPro" id="IPR028098">
    <property type="entry name" value="Glyco_trans_4-like_N"/>
</dbReference>
<dbReference type="EMBL" id="JAHHIF010000006">
    <property type="protein sequence ID" value="MBW4543947.1"/>
    <property type="molecule type" value="Genomic_DNA"/>
</dbReference>
<evidence type="ECO:0000259" key="2">
    <source>
        <dbReference type="Pfam" id="PF13439"/>
    </source>
</evidence>
<dbReference type="AlphaFoldDB" id="A0A951PJ65"/>
<dbReference type="CDD" id="cd03801">
    <property type="entry name" value="GT4_PimA-like"/>
    <property type="match status" value="1"/>
</dbReference>
<reference evidence="3" key="2">
    <citation type="journal article" date="2022" name="Microbiol. Resour. Announc.">
        <title>Metagenome Sequencing to Explore Phylogenomics of Terrestrial Cyanobacteria.</title>
        <authorList>
            <person name="Ward R.D."/>
            <person name="Stajich J.E."/>
            <person name="Johansen J.R."/>
            <person name="Huntemann M."/>
            <person name="Clum A."/>
            <person name="Foster B."/>
            <person name="Foster B."/>
            <person name="Roux S."/>
            <person name="Palaniappan K."/>
            <person name="Varghese N."/>
            <person name="Mukherjee S."/>
            <person name="Reddy T.B.K."/>
            <person name="Daum C."/>
            <person name="Copeland A."/>
            <person name="Chen I.A."/>
            <person name="Ivanova N.N."/>
            <person name="Kyrpides N.C."/>
            <person name="Shapiro N."/>
            <person name="Eloe-Fadrosh E.A."/>
            <person name="Pietrasiak N."/>
        </authorList>
    </citation>
    <scope>NUCLEOTIDE SEQUENCE</scope>
    <source>
        <strain evidence="3">CPER-KK1</strain>
    </source>
</reference>
<evidence type="ECO:0000313" key="4">
    <source>
        <dbReference type="Proteomes" id="UP000753908"/>
    </source>
</evidence>
<feature type="domain" description="Glycosyltransferase subfamily 4-like N-terminal" evidence="2">
    <location>
        <begin position="33"/>
        <end position="202"/>
    </location>
</feature>
<protein>
    <submittedName>
        <fullName evidence="3">Glycosyltransferase family 4 protein</fullName>
    </submittedName>
</protein>
<reference evidence="3" key="1">
    <citation type="submission" date="2021-05" db="EMBL/GenBank/DDBJ databases">
        <authorList>
            <person name="Pietrasiak N."/>
            <person name="Ward R."/>
            <person name="Stajich J.E."/>
            <person name="Kurbessoian T."/>
        </authorList>
    </citation>
    <scope>NUCLEOTIDE SEQUENCE</scope>
    <source>
        <strain evidence="3">CPER-KK1</strain>
    </source>
</reference>
<dbReference type="GO" id="GO:0009103">
    <property type="term" value="P:lipopolysaccharide biosynthetic process"/>
    <property type="evidence" value="ECO:0007669"/>
    <property type="project" value="TreeGrafter"/>
</dbReference>
<gene>
    <name evidence="3" type="ORF">KME25_05830</name>
</gene>
<dbReference type="PANTHER" id="PTHR46401:SF2">
    <property type="entry name" value="GLYCOSYLTRANSFERASE WBBK-RELATED"/>
    <property type="match status" value="1"/>
</dbReference>
<dbReference type="PANTHER" id="PTHR46401">
    <property type="entry name" value="GLYCOSYLTRANSFERASE WBBK-RELATED"/>
    <property type="match status" value="1"/>
</dbReference>
<dbReference type="Pfam" id="PF13692">
    <property type="entry name" value="Glyco_trans_1_4"/>
    <property type="match status" value="1"/>
</dbReference>
<proteinExistence type="predicted"/>